<organism evidence="1 2">
    <name type="scientific">Nesidiocoris tenuis</name>
    <dbReference type="NCBI Taxonomy" id="355587"/>
    <lineage>
        <taxon>Eukaryota</taxon>
        <taxon>Metazoa</taxon>
        <taxon>Ecdysozoa</taxon>
        <taxon>Arthropoda</taxon>
        <taxon>Hexapoda</taxon>
        <taxon>Insecta</taxon>
        <taxon>Pterygota</taxon>
        <taxon>Neoptera</taxon>
        <taxon>Paraneoptera</taxon>
        <taxon>Hemiptera</taxon>
        <taxon>Heteroptera</taxon>
        <taxon>Panheteroptera</taxon>
        <taxon>Cimicomorpha</taxon>
        <taxon>Miridae</taxon>
        <taxon>Dicyphina</taxon>
        <taxon>Nesidiocoris</taxon>
    </lineage>
</organism>
<evidence type="ECO:0000313" key="1">
    <source>
        <dbReference type="EMBL" id="BES93281.1"/>
    </source>
</evidence>
<gene>
    <name evidence="1" type="ORF">NTJ_06090</name>
</gene>
<proteinExistence type="predicted"/>
<reference evidence="1 2" key="1">
    <citation type="submission" date="2023-09" db="EMBL/GenBank/DDBJ databases">
        <title>Nesidiocoris tenuis whole genome shotgun sequence.</title>
        <authorList>
            <person name="Shibata T."/>
            <person name="Shimoda M."/>
            <person name="Kobayashi T."/>
            <person name="Uehara T."/>
        </authorList>
    </citation>
    <scope>NUCLEOTIDE SEQUENCE [LARGE SCALE GENOMIC DNA]</scope>
    <source>
        <strain evidence="1 2">Japan</strain>
    </source>
</reference>
<evidence type="ECO:0000313" key="2">
    <source>
        <dbReference type="Proteomes" id="UP001307889"/>
    </source>
</evidence>
<sequence length="117" mass="13110">MWQSLDLMAGGRLNPLTSGAAEPGEVRCHRKTNTKGPFLFLPCLVCAEYLICRVLSRLAIRPLHRLPTGSSLEIMARMRHTEILALSSTPVKRLSTKISWVDYSELFSGVIFLIHLC</sequence>
<protein>
    <submittedName>
        <fullName evidence="1">Uncharacterized protein</fullName>
    </submittedName>
</protein>
<dbReference type="Proteomes" id="UP001307889">
    <property type="component" value="Chromosome 4"/>
</dbReference>
<keyword evidence="2" id="KW-1185">Reference proteome</keyword>
<dbReference type="EMBL" id="AP028912">
    <property type="protein sequence ID" value="BES93281.1"/>
    <property type="molecule type" value="Genomic_DNA"/>
</dbReference>
<accession>A0ABN7AM09</accession>
<name>A0ABN7AM09_9HEMI</name>